<dbReference type="EMBL" id="CAAALY010075789">
    <property type="protein sequence ID" value="VEL25714.1"/>
    <property type="molecule type" value="Genomic_DNA"/>
</dbReference>
<sequence length="92" mass="10166">MCLYASWRVCHATDYRTVAVIVAATILTDKCCRHGAPEHEKCFPQRNQLQGQPGSACMQLDQHVFTPAGTSANLSPSHFANYTPARRLHPLA</sequence>
<comment type="caution">
    <text evidence="1">The sequence shown here is derived from an EMBL/GenBank/DDBJ whole genome shotgun (WGS) entry which is preliminary data.</text>
</comment>
<accession>A0A3S5FEJ3</accession>
<gene>
    <name evidence="1" type="ORF">PXEA_LOCUS19154</name>
</gene>
<reference evidence="1" key="1">
    <citation type="submission" date="2018-11" db="EMBL/GenBank/DDBJ databases">
        <authorList>
            <consortium name="Pathogen Informatics"/>
        </authorList>
    </citation>
    <scope>NUCLEOTIDE SEQUENCE</scope>
</reference>
<dbReference type="AlphaFoldDB" id="A0A3S5FEJ3"/>
<proteinExistence type="predicted"/>
<name>A0A3S5FEJ3_9PLAT</name>
<dbReference type="Proteomes" id="UP000784294">
    <property type="component" value="Unassembled WGS sequence"/>
</dbReference>
<keyword evidence="2" id="KW-1185">Reference proteome</keyword>
<evidence type="ECO:0000313" key="2">
    <source>
        <dbReference type="Proteomes" id="UP000784294"/>
    </source>
</evidence>
<protein>
    <submittedName>
        <fullName evidence="1">Uncharacterized protein</fullName>
    </submittedName>
</protein>
<organism evidence="1 2">
    <name type="scientific">Protopolystoma xenopodis</name>
    <dbReference type="NCBI Taxonomy" id="117903"/>
    <lineage>
        <taxon>Eukaryota</taxon>
        <taxon>Metazoa</taxon>
        <taxon>Spiralia</taxon>
        <taxon>Lophotrochozoa</taxon>
        <taxon>Platyhelminthes</taxon>
        <taxon>Monogenea</taxon>
        <taxon>Polyopisthocotylea</taxon>
        <taxon>Polystomatidea</taxon>
        <taxon>Polystomatidae</taxon>
        <taxon>Protopolystoma</taxon>
    </lineage>
</organism>
<evidence type="ECO:0000313" key="1">
    <source>
        <dbReference type="EMBL" id="VEL25714.1"/>
    </source>
</evidence>